<dbReference type="RefSeq" id="WP_263722918.1">
    <property type="nucleotide sequence ID" value="NZ_JAOWLA010000018.1"/>
</dbReference>
<dbReference type="InterPro" id="IPR037891">
    <property type="entry name" value="Cdil-like_sf"/>
</dbReference>
<reference evidence="1 2" key="1">
    <citation type="submission" date="2022-10" db="EMBL/GenBank/DDBJ databases">
        <title>Defluviimonas sp. nov., isolated from ocean surface water.</title>
        <authorList>
            <person name="He W."/>
            <person name="Wang L."/>
            <person name="Zhang D.-F."/>
        </authorList>
    </citation>
    <scope>NUCLEOTIDE SEQUENCE [LARGE SCALE GENOMIC DNA]</scope>
    <source>
        <strain evidence="1 2">WL0075</strain>
    </source>
</reference>
<evidence type="ECO:0000313" key="1">
    <source>
        <dbReference type="EMBL" id="MCV2866383.1"/>
    </source>
</evidence>
<comment type="caution">
    <text evidence="1">The sequence shown here is derived from an EMBL/GenBank/DDBJ whole genome shotgun (WGS) entry which is preliminary data.</text>
</comment>
<dbReference type="Gene3D" id="3.40.1590.10">
    <property type="entry name" value="NMB0488-like"/>
    <property type="match status" value="1"/>
</dbReference>
<accession>A0ABT2Z5H3</accession>
<organism evidence="1 2">
    <name type="scientific">Albidovulum sediminicola</name>
    <dbReference type="NCBI Taxonomy" id="2984331"/>
    <lineage>
        <taxon>Bacteria</taxon>
        <taxon>Pseudomonadati</taxon>
        <taxon>Pseudomonadota</taxon>
        <taxon>Alphaproteobacteria</taxon>
        <taxon>Rhodobacterales</taxon>
        <taxon>Paracoccaceae</taxon>
        <taxon>Albidovulum</taxon>
    </lineage>
</organism>
<dbReference type="Proteomes" id="UP001652503">
    <property type="component" value="Unassembled WGS sequence"/>
</dbReference>
<dbReference type="EMBL" id="JAOWLA010000018">
    <property type="protein sequence ID" value="MCV2866383.1"/>
    <property type="molecule type" value="Genomic_DNA"/>
</dbReference>
<gene>
    <name evidence="1" type="ORF">OE647_16825</name>
</gene>
<proteinExistence type="predicted"/>
<keyword evidence="2" id="KW-1185">Reference proteome</keyword>
<name>A0ABT2Z5H3_9RHOB</name>
<evidence type="ECO:0000313" key="2">
    <source>
        <dbReference type="Proteomes" id="UP001652503"/>
    </source>
</evidence>
<sequence length="225" mass="24876">MGIDEALIRSRGIELAIPDGAPREIMDALSNAAAYGKTQGVTSSSRLSSRAGMSDFDYGKATGNILFWDMGEFYRLTSRVFCFVEGLDFDQGLDLFVPHGASDAELGAEIRRCHAASRRVNVKDMPRYASAAKERAAYRAWEKIALDKLGVKKFADIVSFFSAADSYSNDQVFVFKNYEEKKGEFFAVRQADPAFREFVVSKSATDAELGHIARDALSAIVRPKK</sequence>
<protein>
    <submittedName>
        <fullName evidence="1">Uncharacterized protein</fullName>
    </submittedName>
</protein>